<evidence type="ECO:0000313" key="2">
    <source>
        <dbReference type="EMBL" id="PSU17541.1"/>
    </source>
</evidence>
<gene>
    <name evidence="2" type="ORF">CTM90_08595</name>
</gene>
<dbReference type="AlphaFoldDB" id="A0ABD6X4F0"/>
<protein>
    <recommendedName>
        <fullName evidence="1">Transposase IS204/IS1001/IS1096/IS1165 DDE domain-containing protein</fullName>
    </recommendedName>
</protein>
<accession>A0ABD6X4F0</accession>
<dbReference type="RefSeq" id="WP_081282940.1">
    <property type="nucleotide sequence ID" value="NZ_LZFH01000010.1"/>
</dbReference>
<organism evidence="2 3">
    <name type="scientific">Photobacterium damselae</name>
    <dbReference type="NCBI Taxonomy" id="38293"/>
    <lineage>
        <taxon>Bacteria</taxon>
        <taxon>Pseudomonadati</taxon>
        <taxon>Pseudomonadota</taxon>
        <taxon>Gammaproteobacteria</taxon>
        <taxon>Vibrionales</taxon>
        <taxon>Vibrionaceae</taxon>
        <taxon>Photobacterium</taxon>
    </lineage>
</organism>
<proteinExistence type="predicted"/>
<comment type="caution">
    <text evidence="2">The sequence shown here is derived from an EMBL/GenBank/DDBJ whole genome shotgun (WGS) entry which is preliminary data.</text>
</comment>
<dbReference type="InterPro" id="IPR002560">
    <property type="entry name" value="Transposase_DDE"/>
</dbReference>
<dbReference type="EMBL" id="PYMM01000003">
    <property type="protein sequence ID" value="PSU17541.1"/>
    <property type="molecule type" value="Genomic_DNA"/>
</dbReference>
<dbReference type="Proteomes" id="UP000241404">
    <property type="component" value="Unassembled WGS sequence"/>
</dbReference>
<sequence length="62" mass="7573">MTITYWEHWKSVSTPTVRRYFKDAIRSIDNWHEEIFNWWDYPYTNALTESLNNVIKGTFRSG</sequence>
<evidence type="ECO:0000259" key="1">
    <source>
        <dbReference type="Pfam" id="PF01610"/>
    </source>
</evidence>
<dbReference type="Pfam" id="PF01610">
    <property type="entry name" value="DDE_Tnp_ISL3"/>
    <property type="match status" value="1"/>
</dbReference>
<evidence type="ECO:0000313" key="3">
    <source>
        <dbReference type="Proteomes" id="UP000241404"/>
    </source>
</evidence>
<feature type="domain" description="Transposase IS204/IS1001/IS1096/IS1165 DDE" evidence="1">
    <location>
        <begin position="6"/>
        <end position="60"/>
    </location>
</feature>
<reference evidence="2 3" key="1">
    <citation type="submission" date="2018-03" db="EMBL/GenBank/DDBJ databases">
        <title>Whole genome sequencing of Histamine producing bacteria.</title>
        <authorList>
            <person name="Butler K."/>
        </authorList>
    </citation>
    <scope>NUCLEOTIDE SEQUENCE [LARGE SCALE GENOMIC DNA]</scope>
    <source>
        <strain evidence="2 3">BT-6</strain>
    </source>
</reference>
<name>A0ABD6X4F0_PHODM</name>